<reference evidence="2 3" key="1">
    <citation type="submission" date="2019-06" db="EMBL/GenBank/DDBJ databases">
        <title>A large-scale integrated study on North Sea by COGITO (Coastal Microbe Genomic &amp; Taxonomic Observatory).</title>
        <authorList>
            <person name="Teeling H."/>
        </authorList>
    </citation>
    <scope>NUCLEOTIDE SEQUENCE [LARGE SCALE GENOMIC DNA]</scope>
    <source>
        <strain evidence="2 3">MAR_2009_79</strain>
    </source>
</reference>
<feature type="chain" id="PRO_5045935486" evidence="1">
    <location>
        <begin position="23"/>
        <end position="109"/>
    </location>
</feature>
<dbReference type="Proteomes" id="UP000315363">
    <property type="component" value="Unassembled WGS sequence"/>
</dbReference>
<dbReference type="EMBL" id="VHIF01000001">
    <property type="protein sequence ID" value="TQO37483.1"/>
    <property type="molecule type" value="Genomic_DNA"/>
</dbReference>
<comment type="caution">
    <text evidence="2">The sequence shown here is derived from an EMBL/GenBank/DDBJ whole genome shotgun (WGS) entry which is preliminary data.</text>
</comment>
<accession>A0ABY3AC62</accession>
<protein>
    <submittedName>
        <fullName evidence="2">Uncharacterized protein</fullName>
    </submittedName>
</protein>
<proteinExistence type="predicted"/>
<gene>
    <name evidence="2" type="ORF">GQ41_2091</name>
</gene>
<dbReference type="RefSeq" id="WP_142189385.1">
    <property type="nucleotide sequence ID" value="NZ_VHIF01000001.1"/>
</dbReference>
<sequence length="109" mass="12477">MPKIISTLVLAFIIAFTSPKLLGQTNIDTSNKKVTSKEWFSLLDETLSQWEVWTGVPEPSVENLRPNNNNNEYGVGNTFMKISVPWVWRQGKRVKAMTLLTYKKTTMNL</sequence>
<name>A0ABY3AC62_9FLAO</name>
<feature type="signal peptide" evidence="1">
    <location>
        <begin position="1"/>
        <end position="22"/>
    </location>
</feature>
<keyword evidence="1" id="KW-0732">Signal</keyword>
<evidence type="ECO:0000256" key="1">
    <source>
        <dbReference type="SAM" id="SignalP"/>
    </source>
</evidence>
<evidence type="ECO:0000313" key="2">
    <source>
        <dbReference type="EMBL" id="TQO37483.1"/>
    </source>
</evidence>
<keyword evidence="3" id="KW-1185">Reference proteome</keyword>
<organism evidence="2 3">
    <name type="scientific">Arenibacter algicola</name>
    <dbReference type="NCBI Taxonomy" id="616991"/>
    <lineage>
        <taxon>Bacteria</taxon>
        <taxon>Pseudomonadati</taxon>
        <taxon>Bacteroidota</taxon>
        <taxon>Flavobacteriia</taxon>
        <taxon>Flavobacteriales</taxon>
        <taxon>Flavobacteriaceae</taxon>
        <taxon>Arenibacter</taxon>
    </lineage>
</organism>
<evidence type="ECO:0000313" key="3">
    <source>
        <dbReference type="Proteomes" id="UP000315363"/>
    </source>
</evidence>